<dbReference type="EMBL" id="KN654844">
    <property type="protein sequence ID" value="KHN24973.1"/>
    <property type="molecule type" value="Genomic_DNA"/>
</dbReference>
<dbReference type="AlphaFoldDB" id="A0A0B2QYS4"/>
<gene>
    <name evidence="3" type="ORF">glysoja_027087</name>
</gene>
<dbReference type="PANTHER" id="PTHR31374:SF118">
    <property type="entry name" value="OS01G0924966 PROTEIN"/>
    <property type="match status" value="1"/>
</dbReference>
<dbReference type="Pfam" id="PF02519">
    <property type="entry name" value="Auxin_inducible"/>
    <property type="match status" value="1"/>
</dbReference>
<protein>
    <submittedName>
        <fullName evidence="3">Indole-3-acetic acid-induced protein ARG7</fullName>
    </submittedName>
</protein>
<dbReference type="GO" id="GO:0009733">
    <property type="term" value="P:response to auxin"/>
    <property type="evidence" value="ECO:0007669"/>
    <property type="project" value="InterPro"/>
</dbReference>
<reference evidence="3" key="1">
    <citation type="submission" date="2014-07" db="EMBL/GenBank/DDBJ databases">
        <title>Identification of a novel salt tolerance gene in wild soybean by whole-genome sequencing.</title>
        <authorList>
            <person name="Lam H.-M."/>
            <person name="Qi X."/>
            <person name="Li M.-W."/>
            <person name="Liu X."/>
            <person name="Xie M."/>
            <person name="Ni M."/>
            <person name="Xu X."/>
        </authorList>
    </citation>
    <scope>NUCLEOTIDE SEQUENCE [LARGE SCALE GENOMIC DNA]</scope>
    <source>
        <tissue evidence="3">Root</tissue>
    </source>
</reference>
<dbReference type="Proteomes" id="UP000053555">
    <property type="component" value="Unassembled WGS sequence"/>
</dbReference>
<feature type="region of interest" description="Disordered" evidence="2">
    <location>
        <begin position="1"/>
        <end position="68"/>
    </location>
</feature>
<accession>A0A0B2QYS4</accession>
<evidence type="ECO:0000256" key="2">
    <source>
        <dbReference type="SAM" id="MobiDB-lite"/>
    </source>
</evidence>
<feature type="compositionally biased region" description="Low complexity" evidence="2">
    <location>
        <begin position="39"/>
        <end position="49"/>
    </location>
</feature>
<evidence type="ECO:0000256" key="1">
    <source>
        <dbReference type="ARBA" id="ARBA00006974"/>
    </source>
</evidence>
<evidence type="ECO:0000313" key="3">
    <source>
        <dbReference type="EMBL" id="KHN24973.1"/>
    </source>
</evidence>
<sequence>MDDVDESTKKGKGNKKGGGGLITKTWERCKSIGRGRKVTSSSTNTNTNTMRSKSWPRRDRENKNKNSTTIVAPEGCFSVYVGPQMQRFVIKTEYANHPLFKMLLEEAESEYGYNSQGPLALPCHVDVFYMVLMEMGSDETQTTPQGCACVKRSPSAYQPMKYRHSPSAYQPMKYRH</sequence>
<organism evidence="3">
    <name type="scientific">Glycine soja</name>
    <name type="common">Wild soybean</name>
    <dbReference type="NCBI Taxonomy" id="3848"/>
    <lineage>
        <taxon>Eukaryota</taxon>
        <taxon>Viridiplantae</taxon>
        <taxon>Streptophyta</taxon>
        <taxon>Embryophyta</taxon>
        <taxon>Tracheophyta</taxon>
        <taxon>Spermatophyta</taxon>
        <taxon>Magnoliopsida</taxon>
        <taxon>eudicotyledons</taxon>
        <taxon>Gunneridae</taxon>
        <taxon>Pentapetalae</taxon>
        <taxon>rosids</taxon>
        <taxon>fabids</taxon>
        <taxon>Fabales</taxon>
        <taxon>Fabaceae</taxon>
        <taxon>Papilionoideae</taxon>
        <taxon>50 kb inversion clade</taxon>
        <taxon>NPAAA clade</taxon>
        <taxon>indigoferoid/millettioid clade</taxon>
        <taxon>Phaseoleae</taxon>
        <taxon>Glycine</taxon>
        <taxon>Glycine subgen. Soja</taxon>
    </lineage>
</organism>
<proteinExistence type="inferred from homology"/>
<comment type="similarity">
    <text evidence="1">Belongs to the ARG7 family.</text>
</comment>
<dbReference type="PANTHER" id="PTHR31374">
    <property type="entry name" value="AUXIN-INDUCED PROTEIN-LIKE-RELATED"/>
    <property type="match status" value="1"/>
</dbReference>
<dbReference type="InterPro" id="IPR003676">
    <property type="entry name" value="SAUR_fam"/>
</dbReference>
<name>A0A0B2QYS4_GLYSO</name>